<dbReference type="AlphaFoldDB" id="A0A8B8NLH9"/>
<accession>A0A8B8NLH9</accession>
<feature type="region of interest" description="Disordered" evidence="7">
    <location>
        <begin position="186"/>
        <end position="227"/>
    </location>
</feature>
<dbReference type="KEGG" id="rarg:115735999"/>
<feature type="compositionally biased region" description="Polar residues" evidence="7">
    <location>
        <begin position="255"/>
        <end position="266"/>
    </location>
</feature>
<comment type="similarity">
    <text evidence="6">Belongs to the AP2/ERF transcription factor family. ERF subfamily.</text>
</comment>
<keyword evidence="5" id="KW-0539">Nucleus</keyword>
<dbReference type="PRINTS" id="PR00367">
    <property type="entry name" value="ETHRSPELEMNT"/>
</dbReference>
<dbReference type="GeneID" id="115735999"/>
<feature type="compositionally biased region" description="Polar residues" evidence="7">
    <location>
        <begin position="206"/>
        <end position="217"/>
    </location>
</feature>
<evidence type="ECO:0000256" key="1">
    <source>
        <dbReference type="ARBA" id="ARBA00004123"/>
    </source>
</evidence>
<dbReference type="InterPro" id="IPR036955">
    <property type="entry name" value="AP2/ERF_dom_sf"/>
</dbReference>
<protein>
    <submittedName>
        <fullName evidence="10">Ethylene-responsive transcription factor ERF109 isoform X1</fullName>
    </submittedName>
</protein>
<evidence type="ECO:0000256" key="2">
    <source>
        <dbReference type="ARBA" id="ARBA00023015"/>
    </source>
</evidence>
<gene>
    <name evidence="10" type="primary">LOC115735999</name>
</gene>
<dbReference type="SMART" id="SM00380">
    <property type="entry name" value="AP2"/>
    <property type="match status" value="1"/>
</dbReference>
<evidence type="ECO:0000256" key="4">
    <source>
        <dbReference type="ARBA" id="ARBA00023163"/>
    </source>
</evidence>
<proteinExistence type="inferred from homology"/>
<keyword evidence="3" id="KW-0238">DNA-binding</keyword>
<evidence type="ECO:0000313" key="9">
    <source>
        <dbReference type="Proteomes" id="UP000827889"/>
    </source>
</evidence>
<evidence type="ECO:0000313" key="10">
    <source>
        <dbReference type="RefSeq" id="XP_030523361.1"/>
    </source>
</evidence>
<dbReference type="GO" id="GO:0009873">
    <property type="term" value="P:ethylene-activated signaling pathway"/>
    <property type="evidence" value="ECO:0007669"/>
    <property type="project" value="InterPro"/>
</dbReference>
<dbReference type="SUPFAM" id="SSF54171">
    <property type="entry name" value="DNA-binding domain"/>
    <property type="match status" value="1"/>
</dbReference>
<evidence type="ECO:0000256" key="5">
    <source>
        <dbReference type="ARBA" id="ARBA00023242"/>
    </source>
</evidence>
<dbReference type="PROSITE" id="PS51032">
    <property type="entry name" value="AP2_ERF"/>
    <property type="match status" value="1"/>
</dbReference>
<feature type="compositionally biased region" description="Basic and acidic residues" evidence="7">
    <location>
        <begin position="218"/>
        <end position="227"/>
    </location>
</feature>
<dbReference type="PANTHER" id="PTHR31190:SF181">
    <property type="entry name" value="OS02G0764700 PROTEIN"/>
    <property type="match status" value="1"/>
</dbReference>
<dbReference type="RefSeq" id="XP_030523361.1">
    <property type="nucleotide sequence ID" value="XM_030667501.2"/>
</dbReference>
<comment type="subcellular location">
    <subcellularLocation>
        <location evidence="1">Nucleus</location>
    </subcellularLocation>
</comment>
<evidence type="ECO:0000259" key="8">
    <source>
        <dbReference type="PROSITE" id="PS51032"/>
    </source>
</evidence>
<keyword evidence="4" id="KW-0804">Transcription</keyword>
<feature type="domain" description="AP2/ERF" evidence="8">
    <location>
        <begin position="121"/>
        <end position="178"/>
    </location>
</feature>
<dbReference type="GO" id="GO:0003700">
    <property type="term" value="F:DNA-binding transcription factor activity"/>
    <property type="evidence" value="ECO:0007669"/>
    <property type="project" value="InterPro"/>
</dbReference>
<dbReference type="GO" id="GO:0005634">
    <property type="term" value="C:nucleus"/>
    <property type="evidence" value="ECO:0007669"/>
    <property type="project" value="UniProtKB-SubCell"/>
</dbReference>
<evidence type="ECO:0000256" key="6">
    <source>
        <dbReference type="ARBA" id="ARBA00024343"/>
    </source>
</evidence>
<keyword evidence="9" id="KW-1185">Reference proteome</keyword>
<dbReference type="InterPro" id="IPR044808">
    <property type="entry name" value="ERF_plant"/>
</dbReference>
<name>A0A8B8NLH9_9MYRT</name>
<organism evidence="9 10">
    <name type="scientific">Rhodamnia argentea</name>
    <dbReference type="NCBI Taxonomy" id="178133"/>
    <lineage>
        <taxon>Eukaryota</taxon>
        <taxon>Viridiplantae</taxon>
        <taxon>Streptophyta</taxon>
        <taxon>Embryophyta</taxon>
        <taxon>Tracheophyta</taxon>
        <taxon>Spermatophyta</taxon>
        <taxon>Magnoliopsida</taxon>
        <taxon>eudicotyledons</taxon>
        <taxon>Gunneridae</taxon>
        <taxon>Pentapetalae</taxon>
        <taxon>rosids</taxon>
        <taxon>malvids</taxon>
        <taxon>Myrtales</taxon>
        <taxon>Myrtaceae</taxon>
        <taxon>Myrtoideae</taxon>
        <taxon>Myrteae</taxon>
        <taxon>Australasian group</taxon>
        <taxon>Rhodamnia</taxon>
    </lineage>
</organism>
<feature type="region of interest" description="Disordered" evidence="7">
    <location>
        <begin position="97"/>
        <end position="127"/>
    </location>
</feature>
<evidence type="ECO:0000256" key="7">
    <source>
        <dbReference type="SAM" id="MobiDB-lite"/>
    </source>
</evidence>
<keyword evidence="2" id="KW-0805">Transcription regulation</keyword>
<dbReference type="InterPro" id="IPR001471">
    <property type="entry name" value="AP2/ERF_dom"/>
</dbReference>
<sequence>MHNKRPKLTDPAAPPQHRLTHDLEFSIMVAALKNVVSGATSSGLIPCVPPSAASTTGDHYQWDSDFAALPDLGMCQVCRIEGCLGCNFFPPIAGQAEERSSDRASSKKRPPSTSREPGKKKYRGVRQRPWGKWAAEIRDPRRAVRVWLGTFNTAEEAARAYDKAAIEFRGARAKLNFPHVDHSLFLSVPPPVHPQRQDPRRTTTTMDNNDSGMGSNSEENKGKGKAVEADDFWDMFNDAEMERQLMTLMDRGGDSSDSNGRTVPLF</sequence>
<feature type="region of interest" description="Disordered" evidence="7">
    <location>
        <begin position="247"/>
        <end position="266"/>
    </location>
</feature>
<reference evidence="10" key="1">
    <citation type="submission" date="2025-08" db="UniProtKB">
        <authorList>
            <consortium name="RefSeq"/>
        </authorList>
    </citation>
    <scope>IDENTIFICATION</scope>
    <source>
        <tissue evidence="10">Leaf</tissue>
    </source>
</reference>
<dbReference type="InterPro" id="IPR016177">
    <property type="entry name" value="DNA-bd_dom_sf"/>
</dbReference>
<evidence type="ECO:0000256" key="3">
    <source>
        <dbReference type="ARBA" id="ARBA00023125"/>
    </source>
</evidence>
<dbReference type="Pfam" id="PF00847">
    <property type="entry name" value="AP2"/>
    <property type="match status" value="1"/>
</dbReference>
<dbReference type="CDD" id="cd00018">
    <property type="entry name" value="AP2"/>
    <property type="match status" value="1"/>
</dbReference>
<dbReference type="GO" id="GO:0003677">
    <property type="term" value="F:DNA binding"/>
    <property type="evidence" value="ECO:0007669"/>
    <property type="project" value="UniProtKB-KW"/>
</dbReference>
<dbReference type="PANTHER" id="PTHR31190">
    <property type="entry name" value="DNA-BINDING DOMAIN"/>
    <property type="match status" value="1"/>
</dbReference>
<dbReference type="Gene3D" id="3.30.730.10">
    <property type="entry name" value="AP2/ERF domain"/>
    <property type="match status" value="1"/>
</dbReference>
<dbReference type="Proteomes" id="UP000827889">
    <property type="component" value="Chromosome 11"/>
</dbReference>
<dbReference type="OrthoDB" id="642765at2759"/>
<dbReference type="FunFam" id="3.30.730.10:FF:000001">
    <property type="entry name" value="Ethylene-responsive transcription factor 2"/>
    <property type="match status" value="1"/>
</dbReference>